<keyword evidence="5 8" id="KW-0998">Cell outer membrane</keyword>
<feature type="chain" id="PRO_5026879457" description="Peptidoglycan-associated lipoprotein" evidence="10">
    <location>
        <begin position="28"/>
        <end position="175"/>
    </location>
</feature>
<evidence type="ECO:0000259" key="11">
    <source>
        <dbReference type="PROSITE" id="PS51123"/>
    </source>
</evidence>
<reference evidence="12 13" key="1">
    <citation type="journal article" date="2019" name="Int. J. Syst. Evol. Microbiol.">
        <title>Undibacterium piscinae sp. nov., isolated from Korean shiner intestine.</title>
        <authorList>
            <person name="Lee S.Y."/>
            <person name="Kang W."/>
            <person name="Kim P.S."/>
            <person name="Kim H.S."/>
            <person name="Sung H."/>
            <person name="Shin N.R."/>
            <person name="Whon T.W."/>
            <person name="Yun J.H."/>
            <person name="Lee J.Y."/>
            <person name="Lee J.Y."/>
            <person name="Jung M.J."/>
            <person name="Jeong Y.S."/>
            <person name="Tak E.J."/>
            <person name="Han J.E."/>
            <person name="Hyun D.W."/>
            <person name="Kang M.S."/>
            <person name="Lee K.E."/>
            <person name="Lee B.H."/>
            <person name="Bae J.W."/>
        </authorList>
    </citation>
    <scope>NUCLEOTIDE SEQUENCE [LARGE SCALE GENOMIC DNA]</scope>
    <source>
        <strain evidence="12 13">S11R28</strain>
    </source>
</reference>
<dbReference type="InterPro" id="IPR006665">
    <property type="entry name" value="OmpA-like"/>
</dbReference>
<dbReference type="Gene3D" id="3.30.1330.60">
    <property type="entry name" value="OmpA-like domain"/>
    <property type="match status" value="1"/>
</dbReference>
<evidence type="ECO:0000256" key="2">
    <source>
        <dbReference type="ARBA" id="ARBA00022729"/>
    </source>
</evidence>
<dbReference type="PROSITE" id="PS01068">
    <property type="entry name" value="OMPA_1"/>
    <property type="match status" value="1"/>
</dbReference>
<feature type="compositionally biased region" description="Basic and acidic residues" evidence="9">
    <location>
        <begin position="166"/>
        <end position="175"/>
    </location>
</feature>
<dbReference type="PANTHER" id="PTHR30329">
    <property type="entry name" value="STATOR ELEMENT OF FLAGELLAR MOTOR COMPLEX"/>
    <property type="match status" value="1"/>
</dbReference>
<name>A0A6M4A9D9_9BURK</name>
<evidence type="ECO:0000256" key="5">
    <source>
        <dbReference type="ARBA" id="ARBA00023237"/>
    </source>
</evidence>
<proteinExistence type="inferred from homology"/>
<dbReference type="InterPro" id="IPR006664">
    <property type="entry name" value="OMP_bac"/>
</dbReference>
<keyword evidence="7 8" id="KW-0131">Cell cycle</keyword>
<comment type="similarity">
    <text evidence="8">Belongs to the Pal lipoprotein family.</text>
</comment>
<evidence type="ECO:0000256" key="7">
    <source>
        <dbReference type="ARBA" id="ARBA00023306"/>
    </source>
</evidence>
<evidence type="ECO:0000256" key="4">
    <source>
        <dbReference type="ARBA" id="ARBA00023139"/>
    </source>
</evidence>
<dbReference type="PRINTS" id="PR01021">
    <property type="entry name" value="OMPADOMAIN"/>
</dbReference>
<evidence type="ECO:0000256" key="3">
    <source>
        <dbReference type="ARBA" id="ARBA00023136"/>
    </source>
</evidence>
<keyword evidence="1 8" id="KW-0132">Cell division</keyword>
<keyword evidence="13" id="KW-1185">Reference proteome</keyword>
<dbReference type="InterPro" id="IPR006690">
    <property type="entry name" value="OMPA-like_CS"/>
</dbReference>
<dbReference type="EMBL" id="CP051152">
    <property type="protein sequence ID" value="QJQ07117.1"/>
    <property type="molecule type" value="Genomic_DNA"/>
</dbReference>
<dbReference type="PROSITE" id="PS51123">
    <property type="entry name" value="OMPA_2"/>
    <property type="match status" value="1"/>
</dbReference>
<protein>
    <recommendedName>
        <fullName evidence="8">Peptidoglycan-associated lipoprotein</fullName>
        <shortName evidence="8">PAL</shortName>
    </recommendedName>
</protein>
<evidence type="ECO:0000256" key="1">
    <source>
        <dbReference type="ARBA" id="ARBA00022618"/>
    </source>
</evidence>
<dbReference type="InterPro" id="IPR039001">
    <property type="entry name" value="Pal"/>
</dbReference>
<dbReference type="KEGG" id="upi:EJG51_016200"/>
<evidence type="ECO:0000256" key="10">
    <source>
        <dbReference type="SAM" id="SignalP"/>
    </source>
</evidence>
<accession>A0A6M4A9D9</accession>
<evidence type="ECO:0000256" key="6">
    <source>
        <dbReference type="ARBA" id="ARBA00023288"/>
    </source>
</evidence>
<comment type="function">
    <text evidence="8">Part of the Tol-Pal system, which plays a role in outer membrane invagination during cell division and is important for maintaining outer membrane integrity.</text>
</comment>
<dbReference type="SUPFAM" id="SSF103088">
    <property type="entry name" value="OmpA-like"/>
    <property type="match status" value="1"/>
</dbReference>
<gene>
    <name evidence="8 12" type="primary">pal</name>
    <name evidence="12" type="ORF">EJG51_016200</name>
</gene>
<dbReference type="PROSITE" id="PS51257">
    <property type="entry name" value="PROKAR_LIPOPROTEIN"/>
    <property type="match status" value="1"/>
</dbReference>
<dbReference type="InterPro" id="IPR014169">
    <property type="entry name" value="Pal_lipo_C"/>
</dbReference>
<evidence type="ECO:0000313" key="12">
    <source>
        <dbReference type="EMBL" id="QJQ07117.1"/>
    </source>
</evidence>
<evidence type="ECO:0000256" key="9">
    <source>
        <dbReference type="SAM" id="MobiDB-lite"/>
    </source>
</evidence>
<feature type="domain" description="OmpA-like" evidence="11">
    <location>
        <begin position="61"/>
        <end position="175"/>
    </location>
</feature>
<dbReference type="OrthoDB" id="9809164at2"/>
<dbReference type="InterPro" id="IPR036737">
    <property type="entry name" value="OmpA-like_sf"/>
</dbReference>
<feature type="signal peptide" evidence="10">
    <location>
        <begin position="1"/>
        <end position="27"/>
    </location>
</feature>
<dbReference type="InterPro" id="IPR050330">
    <property type="entry name" value="Bact_OuterMem_StrucFunc"/>
</dbReference>
<dbReference type="PANTHER" id="PTHR30329:SF21">
    <property type="entry name" value="LIPOPROTEIN YIAD-RELATED"/>
    <property type="match status" value="1"/>
</dbReference>
<comment type="subunit">
    <text evidence="8">The Tol-Pal system is composed of five core proteins: the inner membrane proteins TolA, TolQ and TolR, the periplasmic protein TolB and the outer membrane protein Pal. They form a network linking the inner and outer membranes and the peptidoglycan layer.</text>
</comment>
<comment type="subcellular location">
    <subcellularLocation>
        <location evidence="8">Cell outer membrane</location>
        <topology evidence="8">Lipid-anchor</topology>
    </subcellularLocation>
</comment>
<dbReference type="CDD" id="cd07185">
    <property type="entry name" value="OmpA_C-like"/>
    <property type="match status" value="1"/>
</dbReference>
<dbReference type="NCBIfam" id="TIGR02802">
    <property type="entry name" value="Pal_lipo"/>
    <property type="match status" value="1"/>
</dbReference>
<dbReference type="HAMAP" id="MF_02204">
    <property type="entry name" value="Pal"/>
    <property type="match status" value="1"/>
</dbReference>
<keyword evidence="6 8" id="KW-0449">Lipoprotein</keyword>
<keyword evidence="3 8" id="KW-0472">Membrane</keyword>
<feature type="region of interest" description="Disordered" evidence="9">
    <location>
        <begin position="148"/>
        <end position="175"/>
    </location>
</feature>
<keyword evidence="4 8" id="KW-0564">Palmitate</keyword>
<dbReference type="Pfam" id="PF00691">
    <property type="entry name" value="OmpA"/>
    <property type="match status" value="1"/>
</dbReference>
<evidence type="ECO:0000256" key="8">
    <source>
        <dbReference type="HAMAP-Rule" id="MF_02204"/>
    </source>
</evidence>
<dbReference type="GO" id="GO:0009279">
    <property type="term" value="C:cell outer membrane"/>
    <property type="evidence" value="ECO:0007669"/>
    <property type="project" value="UniProtKB-SubCell"/>
</dbReference>
<keyword evidence="2 8" id="KW-0732">Signal</keyword>
<organism evidence="12 13">
    <name type="scientific">Undibacterium piscinae</name>
    <dbReference type="NCBI Taxonomy" id="2495591"/>
    <lineage>
        <taxon>Bacteria</taxon>
        <taxon>Pseudomonadati</taxon>
        <taxon>Pseudomonadota</taxon>
        <taxon>Betaproteobacteria</taxon>
        <taxon>Burkholderiales</taxon>
        <taxon>Oxalobacteraceae</taxon>
        <taxon>Undibacterium</taxon>
    </lineage>
</organism>
<sequence>MNFKSSSIAILLSSLALITACSTPVKLEEKAPVVEDKSKTTTPVDTRAVNPVVAPAVDPLNDPKGVLAKRSVYFDYDSYVVKDEFKPLVEAHAKYLSANKGRKILIQGNTDERGGREYNLALGQKRAEAVRKAMALLSVSESQIEAVSLGKEKPKATGSDEASWAENRRSDIVYQ</sequence>
<dbReference type="GO" id="GO:0051301">
    <property type="term" value="P:cell division"/>
    <property type="evidence" value="ECO:0007669"/>
    <property type="project" value="UniProtKB-UniRule"/>
</dbReference>
<dbReference type="AlphaFoldDB" id="A0A6M4A9D9"/>
<evidence type="ECO:0000313" key="13">
    <source>
        <dbReference type="Proteomes" id="UP000274350"/>
    </source>
</evidence>
<dbReference type="Proteomes" id="UP000274350">
    <property type="component" value="Chromosome"/>
</dbReference>